<protein>
    <submittedName>
        <fullName evidence="2">Uncharacterized protein</fullName>
    </submittedName>
</protein>
<feature type="region of interest" description="Disordered" evidence="1">
    <location>
        <begin position="84"/>
        <end position="103"/>
    </location>
</feature>
<comment type="caution">
    <text evidence="2">The sequence shown here is derived from an EMBL/GenBank/DDBJ whole genome shotgun (WGS) entry which is preliminary data.</text>
</comment>
<dbReference type="AlphaFoldDB" id="A0AA40EVT1"/>
<evidence type="ECO:0000313" key="3">
    <source>
        <dbReference type="Proteomes" id="UP001172155"/>
    </source>
</evidence>
<evidence type="ECO:0000256" key="1">
    <source>
        <dbReference type="SAM" id="MobiDB-lite"/>
    </source>
</evidence>
<sequence length="719" mass="80236">MSRVPGLANTSERIAPTTLFTCLTLPFSRSWVRVYAPLNRFRIDPLEGAKVLARRAEEHVKGGGVDHHISMPISPRDIRYKSIAAQDDGPPDARTHSMPPTPSTEFALAELTRASSLLESTIASLQQRASPPTSRLKHTPSPSIIDGLTTVRHLLACIEDDAPALDDNASGRVSYPGTARKWDSLFHARFEVCITSCDVISGRVGLGGQPDCGTMFWDGGEAGSDGMDTFNVVVEKLGEGLRVLARAENLDVQEQDELLESRAVEDLFLQLGRCSAKLAEGGSKRRDGAGLPALLQNPLRWVGILRGSRGEEGEKEQEDSLADLMRVRTWPPGLKISSTDLELREARRWSRAIGRRLVADGFDAKRLTLSAMLFSPYCCCWRTDHKTKLLLVDGLASQSTNTKLEAANKVNLPGAREAVRRNLLREAERVISHLQGTRTLGEEFSDLCDGALSAIRRLSRTLDEEMGQLLRDVWKSKQFQEALREKSSGSRWHNDVLISTIDRASAKNYIPTLIDYRRFWVDQRYAPLVGTFKFDIDPVSIRILDPKHLSHTERMRKLNKEFWAESTSILVPIDLAQYEACDCWPDEGVSRGPGRLAQMAFALSSIAQCRRESHPISFIFIMMNKEGLRAKFDRISFSSIYSDYEGCHDSPEDVIQYTIDRICAAFDTSNDKERMPIESYCHIGEPWEETTLKFILTALKDSKTIQELVASGVVKGGKA</sequence>
<accession>A0AA40EVT1</accession>
<evidence type="ECO:0000313" key="2">
    <source>
        <dbReference type="EMBL" id="KAK0746457.1"/>
    </source>
</evidence>
<name>A0AA40EVT1_9PEZI</name>
<organism evidence="2 3">
    <name type="scientific">Schizothecium vesticola</name>
    <dbReference type="NCBI Taxonomy" id="314040"/>
    <lineage>
        <taxon>Eukaryota</taxon>
        <taxon>Fungi</taxon>
        <taxon>Dikarya</taxon>
        <taxon>Ascomycota</taxon>
        <taxon>Pezizomycotina</taxon>
        <taxon>Sordariomycetes</taxon>
        <taxon>Sordariomycetidae</taxon>
        <taxon>Sordariales</taxon>
        <taxon>Schizotheciaceae</taxon>
        <taxon>Schizothecium</taxon>
    </lineage>
</organism>
<gene>
    <name evidence="2" type="ORF">B0T18DRAFT_411683</name>
</gene>
<keyword evidence="3" id="KW-1185">Reference proteome</keyword>
<dbReference type="InterPro" id="IPR011025">
    <property type="entry name" value="GproteinA_insert"/>
</dbReference>
<dbReference type="Gene3D" id="3.40.50.300">
    <property type="entry name" value="P-loop containing nucleotide triphosphate hydrolases"/>
    <property type="match status" value="1"/>
</dbReference>
<dbReference type="Gene3D" id="1.10.400.10">
    <property type="entry name" value="GI Alpha 1, domain 2-like"/>
    <property type="match status" value="1"/>
</dbReference>
<dbReference type="InterPro" id="IPR027417">
    <property type="entry name" value="P-loop_NTPase"/>
</dbReference>
<dbReference type="Proteomes" id="UP001172155">
    <property type="component" value="Unassembled WGS sequence"/>
</dbReference>
<feature type="region of interest" description="Disordered" evidence="1">
    <location>
        <begin position="123"/>
        <end position="142"/>
    </location>
</feature>
<reference evidence="2" key="1">
    <citation type="submission" date="2023-06" db="EMBL/GenBank/DDBJ databases">
        <title>Genome-scale phylogeny and comparative genomics of the fungal order Sordariales.</title>
        <authorList>
            <consortium name="Lawrence Berkeley National Laboratory"/>
            <person name="Hensen N."/>
            <person name="Bonometti L."/>
            <person name="Westerberg I."/>
            <person name="Brannstrom I.O."/>
            <person name="Guillou S."/>
            <person name="Cros-Aarteil S."/>
            <person name="Calhoun S."/>
            <person name="Haridas S."/>
            <person name="Kuo A."/>
            <person name="Mondo S."/>
            <person name="Pangilinan J."/>
            <person name="Riley R."/>
            <person name="LaButti K."/>
            <person name="Andreopoulos B."/>
            <person name="Lipzen A."/>
            <person name="Chen C."/>
            <person name="Yanf M."/>
            <person name="Daum C."/>
            <person name="Ng V."/>
            <person name="Clum A."/>
            <person name="Steindorff A."/>
            <person name="Ohm R."/>
            <person name="Martin F."/>
            <person name="Silar P."/>
            <person name="Natvig D."/>
            <person name="Lalanne C."/>
            <person name="Gautier V."/>
            <person name="Ament-velasquez S.L."/>
            <person name="Kruys A."/>
            <person name="Hutchinson M.I."/>
            <person name="Powell A.J."/>
            <person name="Barry K."/>
            <person name="Miller A.N."/>
            <person name="Grigoriev I.V."/>
            <person name="Debuchy R."/>
            <person name="Gladieux P."/>
            <person name="Thoren M.H."/>
            <person name="Johannesson H."/>
        </authorList>
    </citation>
    <scope>NUCLEOTIDE SEQUENCE</scope>
    <source>
        <strain evidence="2">SMH3187-1</strain>
    </source>
</reference>
<dbReference type="GO" id="GO:0007165">
    <property type="term" value="P:signal transduction"/>
    <property type="evidence" value="ECO:0007669"/>
    <property type="project" value="InterPro"/>
</dbReference>
<proteinExistence type="predicted"/>
<feature type="compositionally biased region" description="Polar residues" evidence="1">
    <location>
        <begin position="123"/>
        <end position="133"/>
    </location>
</feature>
<dbReference type="EMBL" id="JAUKUD010000004">
    <property type="protein sequence ID" value="KAK0746457.1"/>
    <property type="molecule type" value="Genomic_DNA"/>
</dbReference>